<dbReference type="Proteomes" id="UP000000537">
    <property type="component" value="Chromosome II"/>
</dbReference>
<protein>
    <submittedName>
        <fullName evidence="3">Hypothetical membrane spanning protein</fullName>
    </submittedName>
</protein>
<reference evidence="3 4" key="1">
    <citation type="journal article" date="2005" name="Proc. Natl. Acad. Sci. U.S.A.">
        <title>Complete genome sequence of Vibrio fischeri: a symbiotic bacterium with pathogenic congeners.</title>
        <authorList>
            <person name="Ruby E.G."/>
            <person name="Urbanowski M."/>
            <person name="Campbell J."/>
            <person name="Dunn A."/>
            <person name="Faini M."/>
            <person name="Gunsalus R."/>
            <person name="Lostroh P."/>
            <person name="Lupp C."/>
            <person name="McCann J."/>
            <person name="Millikan D."/>
            <person name="Schaefer A."/>
            <person name="Stabb E."/>
            <person name="Stevens A."/>
            <person name="Visick K."/>
            <person name="Whistler C."/>
            <person name="Greenberg E.P."/>
        </authorList>
    </citation>
    <scope>NUCLEOTIDE SEQUENCE [LARGE SCALE GENOMIC DNA]</scope>
    <source>
        <strain evidence="4">ATCC 700601 / ES114</strain>
    </source>
</reference>
<keyword evidence="4" id="KW-1185">Reference proteome</keyword>
<evidence type="ECO:0000313" key="4">
    <source>
        <dbReference type="Proteomes" id="UP000000537"/>
    </source>
</evidence>
<sequence length="156" mass="18056">MKMKTNERIFHAVLFEVLAVSLSIIGLAIFTDHDVTALSGTMIVVATIAMIWNFIYNWIFDQFFTGEKTQRTLSLRIFHVTLFELGLLFITVPVMAYLLSVGIWEAFMMDIGVTIFITIYAFAFNLIYDNVRALLVKKWREMSQSQRDRLDVIIES</sequence>
<dbReference type="PATRIC" id="fig|312309.11.peg.3745"/>
<feature type="domain" description="Chlorhexidine efflux transporter" evidence="2">
    <location>
        <begin position="4"/>
        <end position="64"/>
    </location>
</feature>
<keyword evidence="1" id="KW-0812">Transmembrane</keyword>
<dbReference type="OrthoDB" id="1631120at2"/>
<dbReference type="InterPro" id="IPR007896">
    <property type="entry name" value="BTP_bacteria"/>
</dbReference>
<accession>Q5DYD3</accession>
<feature type="domain" description="Chlorhexidine efflux transporter" evidence="2">
    <location>
        <begin position="71"/>
        <end position="133"/>
    </location>
</feature>
<dbReference type="NCBIfam" id="NF033664">
    <property type="entry name" value="PACE_transport"/>
    <property type="match status" value="1"/>
</dbReference>
<dbReference type="KEGG" id="vfi:VF_A1143"/>
<gene>
    <name evidence="3" type="ordered locus">VF_A1143</name>
</gene>
<dbReference type="eggNOG" id="COG4125">
    <property type="taxonomic scope" value="Bacteria"/>
</dbReference>
<dbReference type="EnsemblBacteria" id="AAW88213">
    <property type="protein sequence ID" value="AAW88213"/>
    <property type="gene ID" value="VF_A1143"/>
</dbReference>
<evidence type="ECO:0000256" key="1">
    <source>
        <dbReference type="SAM" id="Phobius"/>
    </source>
</evidence>
<feature type="transmembrane region" description="Helical" evidence="1">
    <location>
        <begin position="37"/>
        <end position="56"/>
    </location>
</feature>
<dbReference type="AlphaFoldDB" id="Q5DYD3"/>
<keyword evidence="1" id="KW-0472">Membrane</keyword>
<feature type="transmembrane region" description="Helical" evidence="1">
    <location>
        <begin position="77"/>
        <end position="100"/>
    </location>
</feature>
<dbReference type="InterPro" id="IPR058208">
    <property type="entry name" value="PACE"/>
</dbReference>
<dbReference type="HOGENOM" id="CLU_120004_1_0_6"/>
<evidence type="ECO:0000313" key="3">
    <source>
        <dbReference type="EMBL" id="AAW88213.1"/>
    </source>
</evidence>
<feature type="transmembrane region" description="Helical" evidence="1">
    <location>
        <begin position="12"/>
        <end position="31"/>
    </location>
</feature>
<feature type="transmembrane region" description="Helical" evidence="1">
    <location>
        <begin position="106"/>
        <end position="128"/>
    </location>
</feature>
<proteinExistence type="predicted"/>
<dbReference type="Pfam" id="PF05232">
    <property type="entry name" value="BTP"/>
    <property type="match status" value="2"/>
</dbReference>
<reference evidence="3 4" key="2">
    <citation type="journal article" date="2008" name="BMC Genomics">
        <title>Comparative genomics-based investigation of resequencing targets in Vibrio fischeri: focus on point miscalls and artefactual expansions.</title>
        <authorList>
            <person name="Mandel M.J."/>
            <person name="Stabb E.V."/>
            <person name="Ruby E.G."/>
        </authorList>
    </citation>
    <scope>NUCLEOTIDE SEQUENCE [LARGE SCALE GENOMIC DNA]</scope>
    <source>
        <strain evidence="4">ATCC 700601 / ES114</strain>
    </source>
</reference>
<name>Q5DYD3_ALIF1</name>
<evidence type="ECO:0000259" key="2">
    <source>
        <dbReference type="Pfam" id="PF05232"/>
    </source>
</evidence>
<organism evidence="3 4">
    <name type="scientific">Aliivibrio fischeri (strain ATCC 700601 / ES114)</name>
    <name type="common">Vibrio fischeri</name>
    <dbReference type="NCBI Taxonomy" id="312309"/>
    <lineage>
        <taxon>Bacteria</taxon>
        <taxon>Pseudomonadati</taxon>
        <taxon>Pseudomonadota</taxon>
        <taxon>Gammaproteobacteria</taxon>
        <taxon>Vibrionales</taxon>
        <taxon>Vibrionaceae</taxon>
        <taxon>Aliivibrio</taxon>
    </lineage>
</organism>
<dbReference type="EMBL" id="CP000021">
    <property type="protein sequence ID" value="AAW88213.1"/>
    <property type="molecule type" value="Genomic_DNA"/>
</dbReference>
<keyword evidence="1" id="KW-1133">Transmembrane helix</keyword>